<keyword evidence="3" id="KW-0808">Transferase</keyword>
<evidence type="ECO:0000256" key="8">
    <source>
        <dbReference type="ARBA" id="ARBA00048679"/>
    </source>
</evidence>
<dbReference type="SUPFAM" id="SSF56112">
    <property type="entry name" value="Protein kinase-like (PK-like)"/>
    <property type="match status" value="1"/>
</dbReference>
<dbReference type="GO" id="GO:0004674">
    <property type="term" value="F:protein serine/threonine kinase activity"/>
    <property type="evidence" value="ECO:0007669"/>
    <property type="project" value="UniProtKB-KW"/>
</dbReference>
<dbReference type="PROSITE" id="PS50011">
    <property type="entry name" value="PROTEIN_KINASE_DOM"/>
    <property type="match status" value="1"/>
</dbReference>
<keyword evidence="2" id="KW-0723">Serine/threonine-protein kinase</keyword>
<dbReference type="AlphaFoldDB" id="A0A0D6R2N7"/>
<evidence type="ECO:0000259" key="10">
    <source>
        <dbReference type="PROSITE" id="PS50011"/>
    </source>
</evidence>
<evidence type="ECO:0000256" key="9">
    <source>
        <dbReference type="SAM" id="MobiDB-lite"/>
    </source>
</evidence>
<feature type="domain" description="Protein kinase" evidence="10">
    <location>
        <begin position="1"/>
        <end position="193"/>
    </location>
</feature>
<evidence type="ECO:0000313" key="11">
    <source>
        <dbReference type="EMBL" id="JAG96533.1"/>
    </source>
</evidence>
<evidence type="ECO:0000256" key="5">
    <source>
        <dbReference type="ARBA" id="ARBA00022777"/>
    </source>
</evidence>
<dbReference type="SMART" id="SM00220">
    <property type="entry name" value="S_TKc"/>
    <property type="match status" value="1"/>
</dbReference>
<protein>
    <recommendedName>
        <fullName evidence="1">non-specific serine/threonine protein kinase</fullName>
        <ecNumber evidence="1">2.7.11.1</ecNumber>
    </recommendedName>
</protein>
<feature type="region of interest" description="Disordered" evidence="9">
    <location>
        <begin position="54"/>
        <end position="77"/>
    </location>
</feature>
<name>A0A0D6R2N7_ARACU</name>
<sequence>MLTDFDLSLIIPEKPKTRASFEDPKKMTKTSSSWPLLGKLNPIGAKGCMEVVASSPKQQGGHGANMSKSNSTKDAKYAGMDSNKRKAFYEQSYSFVGTEEYVAPEVLWGTGHGFAVDWWAFGILLYEMVCGKSPFKGCTRKDTFYNVLCKEPELLGPPMSPLKDLLQRLLMKEPSRRLGSNSGAEEIKRHKFFEGVKWEELVYVSRPPFVPPPFSIDRAQGAHNNGKMKEKLETF</sequence>
<evidence type="ECO:0000256" key="3">
    <source>
        <dbReference type="ARBA" id="ARBA00022679"/>
    </source>
</evidence>
<dbReference type="Gene3D" id="1.10.510.10">
    <property type="entry name" value="Transferase(Phosphotransferase) domain 1"/>
    <property type="match status" value="1"/>
</dbReference>
<organism evidence="11">
    <name type="scientific">Araucaria cunninghamii</name>
    <name type="common">Hoop pine</name>
    <name type="synonym">Moreton Bay pine</name>
    <dbReference type="NCBI Taxonomy" id="56994"/>
    <lineage>
        <taxon>Eukaryota</taxon>
        <taxon>Viridiplantae</taxon>
        <taxon>Streptophyta</taxon>
        <taxon>Embryophyta</taxon>
        <taxon>Tracheophyta</taxon>
        <taxon>Spermatophyta</taxon>
        <taxon>Pinopsida</taxon>
        <taxon>Pinidae</taxon>
        <taxon>Conifers II</taxon>
        <taxon>Araucariales</taxon>
        <taxon>Araucariaceae</taxon>
        <taxon>Araucaria</taxon>
    </lineage>
</organism>
<dbReference type="GO" id="GO:0005524">
    <property type="term" value="F:ATP binding"/>
    <property type="evidence" value="ECO:0007669"/>
    <property type="project" value="UniProtKB-KW"/>
</dbReference>
<dbReference type="EMBL" id="GCKF01037128">
    <property type="protein sequence ID" value="JAG96533.1"/>
    <property type="molecule type" value="Transcribed_RNA"/>
</dbReference>
<keyword evidence="6" id="KW-0067">ATP-binding</keyword>
<evidence type="ECO:0000256" key="1">
    <source>
        <dbReference type="ARBA" id="ARBA00012513"/>
    </source>
</evidence>
<accession>A0A0D6R2N7</accession>
<dbReference type="InterPro" id="IPR011009">
    <property type="entry name" value="Kinase-like_dom_sf"/>
</dbReference>
<keyword evidence="4" id="KW-0547">Nucleotide-binding</keyword>
<evidence type="ECO:0000256" key="2">
    <source>
        <dbReference type="ARBA" id="ARBA00022527"/>
    </source>
</evidence>
<comment type="catalytic activity">
    <reaction evidence="8">
        <text>L-seryl-[protein] + ATP = O-phospho-L-seryl-[protein] + ADP + H(+)</text>
        <dbReference type="Rhea" id="RHEA:17989"/>
        <dbReference type="Rhea" id="RHEA-COMP:9863"/>
        <dbReference type="Rhea" id="RHEA-COMP:11604"/>
        <dbReference type="ChEBI" id="CHEBI:15378"/>
        <dbReference type="ChEBI" id="CHEBI:29999"/>
        <dbReference type="ChEBI" id="CHEBI:30616"/>
        <dbReference type="ChEBI" id="CHEBI:83421"/>
        <dbReference type="ChEBI" id="CHEBI:456216"/>
        <dbReference type="EC" id="2.7.11.1"/>
    </reaction>
</comment>
<dbReference type="EC" id="2.7.11.1" evidence="1"/>
<dbReference type="InterPro" id="IPR000719">
    <property type="entry name" value="Prot_kinase_dom"/>
</dbReference>
<evidence type="ECO:0000256" key="7">
    <source>
        <dbReference type="ARBA" id="ARBA00047899"/>
    </source>
</evidence>
<dbReference type="PANTHER" id="PTHR45637">
    <property type="entry name" value="FLIPPASE KINASE 1-RELATED"/>
    <property type="match status" value="1"/>
</dbReference>
<reference evidence="11" key="1">
    <citation type="submission" date="2015-03" db="EMBL/GenBank/DDBJ databases">
        <title>A transcriptome of Araucaria cunninghamii, an australian fine timber species.</title>
        <authorList>
            <person name="Jing Yi C.J.Y."/>
            <person name="Yin San L.Y.S."/>
            <person name="Abdul Karim S.S."/>
            <person name="Wan Azmi N.N."/>
            <person name="Hercus R.R."/>
            <person name="Croft L.L."/>
        </authorList>
    </citation>
    <scope>NUCLEOTIDE SEQUENCE</scope>
    <source>
        <strain evidence="11">MI0301</strain>
        <tissue evidence="11">Leaf</tissue>
    </source>
</reference>
<comment type="catalytic activity">
    <reaction evidence="7">
        <text>L-threonyl-[protein] + ATP = O-phospho-L-threonyl-[protein] + ADP + H(+)</text>
        <dbReference type="Rhea" id="RHEA:46608"/>
        <dbReference type="Rhea" id="RHEA-COMP:11060"/>
        <dbReference type="Rhea" id="RHEA-COMP:11605"/>
        <dbReference type="ChEBI" id="CHEBI:15378"/>
        <dbReference type="ChEBI" id="CHEBI:30013"/>
        <dbReference type="ChEBI" id="CHEBI:30616"/>
        <dbReference type="ChEBI" id="CHEBI:61977"/>
        <dbReference type="ChEBI" id="CHEBI:456216"/>
        <dbReference type="EC" id="2.7.11.1"/>
    </reaction>
</comment>
<evidence type="ECO:0000256" key="4">
    <source>
        <dbReference type="ARBA" id="ARBA00022741"/>
    </source>
</evidence>
<keyword evidence="5" id="KW-0418">Kinase</keyword>
<evidence type="ECO:0000256" key="6">
    <source>
        <dbReference type="ARBA" id="ARBA00022840"/>
    </source>
</evidence>
<dbReference type="Pfam" id="PF00069">
    <property type="entry name" value="Pkinase"/>
    <property type="match status" value="1"/>
</dbReference>
<feature type="region of interest" description="Disordered" evidence="9">
    <location>
        <begin position="215"/>
        <end position="235"/>
    </location>
</feature>
<dbReference type="FunFam" id="1.10.510.10:FF:000312">
    <property type="entry name" value="Serine/threonine-protein kinase OXI1"/>
    <property type="match status" value="1"/>
</dbReference>
<proteinExistence type="predicted"/>